<keyword evidence="7" id="KW-1133">Transmembrane helix</keyword>
<name>A0A7K0G355_9SPHI</name>
<evidence type="ECO:0000313" key="9">
    <source>
        <dbReference type="EMBL" id="MRX77830.1"/>
    </source>
</evidence>
<dbReference type="SUPFAM" id="SSF55874">
    <property type="entry name" value="ATPase domain of HSP90 chaperone/DNA topoisomerase II/histidine kinase"/>
    <property type="match status" value="1"/>
</dbReference>
<dbReference type="PANTHER" id="PTHR45453:SF1">
    <property type="entry name" value="PHOSPHATE REGULON SENSOR PROTEIN PHOR"/>
    <property type="match status" value="1"/>
</dbReference>
<dbReference type="EC" id="2.7.13.3" evidence="2"/>
<dbReference type="InterPro" id="IPR003661">
    <property type="entry name" value="HisK_dim/P_dom"/>
</dbReference>
<dbReference type="Gene3D" id="1.10.287.130">
    <property type="match status" value="1"/>
</dbReference>
<feature type="domain" description="Histidine kinase" evidence="8">
    <location>
        <begin position="225"/>
        <end position="438"/>
    </location>
</feature>
<evidence type="ECO:0000256" key="3">
    <source>
        <dbReference type="ARBA" id="ARBA00022553"/>
    </source>
</evidence>
<protein>
    <recommendedName>
        <fullName evidence="2">histidine kinase</fullName>
        <ecNumber evidence="2">2.7.13.3</ecNumber>
    </recommendedName>
</protein>
<dbReference type="InterPro" id="IPR036097">
    <property type="entry name" value="HisK_dim/P_sf"/>
</dbReference>
<proteinExistence type="predicted"/>
<dbReference type="SUPFAM" id="SSF47384">
    <property type="entry name" value="Homodimeric domain of signal transducing histidine kinase"/>
    <property type="match status" value="1"/>
</dbReference>
<evidence type="ECO:0000256" key="7">
    <source>
        <dbReference type="SAM" id="Phobius"/>
    </source>
</evidence>
<keyword evidence="4" id="KW-0808">Transferase</keyword>
<dbReference type="GO" id="GO:0000155">
    <property type="term" value="F:phosphorelay sensor kinase activity"/>
    <property type="evidence" value="ECO:0007669"/>
    <property type="project" value="InterPro"/>
</dbReference>
<feature type="transmembrane region" description="Helical" evidence="7">
    <location>
        <begin position="7"/>
        <end position="30"/>
    </location>
</feature>
<dbReference type="PRINTS" id="PR00344">
    <property type="entry name" value="BCTRLSENSOR"/>
</dbReference>
<dbReference type="Pfam" id="PF02518">
    <property type="entry name" value="HATPase_c"/>
    <property type="match status" value="1"/>
</dbReference>
<dbReference type="InterPro" id="IPR050351">
    <property type="entry name" value="BphY/WalK/GraS-like"/>
</dbReference>
<evidence type="ECO:0000256" key="6">
    <source>
        <dbReference type="ARBA" id="ARBA00023012"/>
    </source>
</evidence>
<dbReference type="PROSITE" id="PS50109">
    <property type="entry name" value="HIS_KIN"/>
    <property type="match status" value="1"/>
</dbReference>
<evidence type="ECO:0000313" key="10">
    <source>
        <dbReference type="Proteomes" id="UP000487757"/>
    </source>
</evidence>
<feature type="transmembrane region" description="Helical" evidence="7">
    <location>
        <begin position="142"/>
        <end position="161"/>
    </location>
</feature>
<dbReference type="GO" id="GO:0004721">
    <property type="term" value="F:phosphoprotein phosphatase activity"/>
    <property type="evidence" value="ECO:0007669"/>
    <property type="project" value="TreeGrafter"/>
</dbReference>
<dbReference type="InterPro" id="IPR004358">
    <property type="entry name" value="Sig_transdc_His_kin-like_C"/>
</dbReference>
<dbReference type="Proteomes" id="UP000487757">
    <property type="component" value="Unassembled WGS sequence"/>
</dbReference>
<evidence type="ECO:0000259" key="8">
    <source>
        <dbReference type="PROSITE" id="PS50109"/>
    </source>
</evidence>
<keyword evidence="7" id="KW-0472">Membrane</keyword>
<comment type="catalytic activity">
    <reaction evidence="1">
        <text>ATP + protein L-histidine = ADP + protein N-phospho-L-histidine.</text>
        <dbReference type="EC" id="2.7.13.3"/>
    </reaction>
</comment>
<dbReference type="GO" id="GO:0005886">
    <property type="term" value="C:plasma membrane"/>
    <property type="evidence" value="ECO:0007669"/>
    <property type="project" value="TreeGrafter"/>
</dbReference>
<dbReference type="AlphaFoldDB" id="A0A7K0G355"/>
<organism evidence="9 10">
    <name type="scientific">Pedobacter petrophilus</name>
    <dbReference type="NCBI Taxonomy" id="1908241"/>
    <lineage>
        <taxon>Bacteria</taxon>
        <taxon>Pseudomonadati</taxon>
        <taxon>Bacteroidota</taxon>
        <taxon>Sphingobacteriia</taxon>
        <taxon>Sphingobacteriales</taxon>
        <taxon>Sphingobacteriaceae</taxon>
        <taxon>Pedobacter</taxon>
    </lineage>
</organism>
<dbReference type="PANTHER" id="PTHR45453">
    <property type="entry name" value="PHOSPHATE REGULON SENSOR PROTEIN PHOR"/>
    <property type="match status" value="1"/>
</dbReference>
<dbReference type="EMBL" id="WKKH01000032">
    <property type="protein sequence ID" value="MRX77830.1"/>
    <property type="molecule type" value="Genomic_DNA"/>
</dbReference>
<keyword evidence="6" id="KW-0902">Two-component regulatory system</keyword>
<accession>A0A7K0G355</accession>
<evidence type="ECO:0000256" key="2">
    <source>
        <dbReference type="ARBA" id="ARBA00012438"/>
    </source>
</evidence>
<evidence type="ECO:0000256" key="4">
    <source>
        <dbReference type="ARBA" id="ARBA00022679"/>
    </source>
</evidence>
<keyword evidence="7" id="KW-0812">Transmembrane</keyword>
<keyword evidence="3" id="KW-0597">Phosphoprotein</keyword>
<dbReference type="CDD" id="cd00082">
    <property type="entry name" value="HisKA"/>
    <property type="match status" value="1"/>
</dbReference>
<keyword evidence="5 9" id="KW-0418">Kinase</keyword>
<gene>
    <name evidence="9" type="ORF">GJU39_17240</name>
</gene>
<reference evidence="9 10" key="1">
    <citation type="submission" date="2019-11" db="EMBL/GenBank/DDBJ databases">
        <title>Pedobacter petrophilus genome.</title>
        <authorList>
            <person name="Feldbauer M.J."/>
            <person name="Newman J.D."/>
        </authorList>
    </citation>
    <scope>NUCLEOTIDE SEQUENCE [LARGE SCALE GENOMIC DNA]</scope>
    <source>
        <strain evidence="9 10">LMG 29686</strain>
    </source>
</reference>
<dbReference type="Gene3D" id="3.30.565.10">
    <property type="entry name" value="Histidine kinase-like ATPase, C-terminal domain"/>
    <property type="match status" value="1"/>
</dbReference>
<dbReference type="OrthoDB" id="1522504at2"/>
<keyword evidence="10" id="KW-1185">Reference proteome</keyword>
<dbReference type="RefSeq" id="WP_154282243.1">
    <property type="nucleotide sequence ID" value="NZ_JBHUJQ010000001.1"/>
</dbReference>
<dbReference type="InterPro" id="IPR005467">
    <property type="entry name" value="His_kinase_dom"/>
</dbReference>
<dbReference type="GO" id="GO:0016036">
    <property type="term" value="P:cellular response to phosphate starvation"/>
    <property type="evidence" value="ECO:0007669"/>
    <property type="project" value="TreeGrafter"/>
</dbReference>
<dbReference type="InterPro" id="IPR036890">
    <property type="entry name" value="HATPase_C_sf"/>
</dbReference>
<evidence type="ECO:0000256" key="1">
    <source>
        <dbReference type="ARBA" id="ARBA00000085"/>
    </source>
</evidence>
<dbReference type="InterPro" id="IPR003594">
    <property type="entry name" value="HATPase_dom"/>
</dbReference>
<dbReference type="SMART" id="SM00387">
    <property type="entry name" value="HATPase_c"/>
    <property type="match status" value="1"/>
</dbReference>
<sequence>MKLSSKLIFFIAGSKLALGALFVAILPLVVNRIASDFTNFSLEGQRKKVMANIGKNGVETYLAGENSYGSYTMLKDEYIAIEKAPVSLHLDTIRTTKRIVETDTLSYRVLSATFGFKGRNYLLEIGKTTASINLYNDSLQKFAVYVLVLLIAISIFSDLIFTRRLIRPLGQIIKKRLVNSKFPFIENQTRVKTTTSDFNYLDESLISLMNQINEAFAKEREFTANASHEFLTPISILQNKMENLLVDESTSHQVQQSIVEMMKTLERLKKISRSLLLISRIDNAQFIKKERVEPAKIINEIIEEISHRMEENNINMEVKLSHSFAFDNLNHDLLFQLFYNIIHNAIKFNKKNGSIVISDTLKGKDYSILIEDTGMGMTEEETRQMFNRFNKSNSSANTGYGLGLAIVKSIAIYLDLKLQVQSKLTRGTTFEIQFKKIEGNFSGMSSGAKA</sequence>
<dbReference type="Pfam" id="PF00512">
    <property type="entry name" value="HisKA"/>
    <property type="match status" value="1"/>
</dbReference>
<evidence type="ECO:0000256" key="5">
    <source>
        <dbReference type="ARBA" id="ARBA00022777"/>
    </source>
</evidence>
<dbReference type="SMART" id="SM00388">
    <property type="entry name" value="HisKA"/>
    <property type="match status" value="1"/>
</dbReference>
<comment type="caution">
    <text evidence="9">The sequence shown here is derived from an EMBL/GenBank/DDBJ whole genome shotgun (WGS) entry which is preliminary data.</text>
</comment>